<name>A0A1Y2C3Y3_9FUNG</name>
<dbReference type="GO" id="GO:0004497">
    <property type="term" value="F:monooxygenase activity"/>
    <property type="evidence" value="ECO:0007669"/>
    <property type="project" value="InterPro"/>
</dbReference>
<evidence type="ECO:0000313" key="2">
    <source>
        <dbReference type="Proteomes" id="UP000193642"/>
    </source>
</evidence>
<comment type="caution">
    <text evidence="1">The sequence shown here is derived from an EMBL/GenBank/DDBJ whole genome shotgun (WGS) entry which is preliminary data.</text>
</comment>
<dbReference type="GO" id="GO:0020037">
    <property type="term" value="F:heme binding"/>
    <property type="evidence" value="ECO:0007669"/>
    <property type="project" value="InterPro"/>
</dbReference>
<proteinExistence type="predicted"/>
<organism evidence="1 2">
    <name type="scientific">Rhizoclosmatium globosum</name>
    <dbReference type="NCBI Taxonomy" id="329046"/>
    <lineage>
        <taxon>Eukaryota</taxon>
        <taxon>Fungi</taxon>
        <taxon>Fungi incertae sedis</taxon>
        <taxon>Chytridiomycota</taxon>
        <taxon>Chytridiomycota incertae sedis</taxon>
        <taxon>Chytridiomycetes</taxon>
        <taxon>Chytridiales</taxon>
        <taxon>Chytriomycetaceae</taxon>
        <taxon>Rhizoclosmatium</taxon>
    </lineage>
</organism>
<dbReference type="GO" id="GO:0016705">
    <property type="term" value="F:oxidoreductase activity, acting on paired donors, with incorporation or reduction of molecular oxygen"/>
    <property type="evidence" value="ECO:0007669"/>
    <property type="project" value="InterPro"/>
</dbReference>
<dbReference type="InterPro" id="IPR036396">
    <property type="entry name" value="Cyt_P450_sf"/>
</dbReference>
<accession>A0A1Y2C3Y3</accession>
<gene>
    <name evidence="1" type="ORF">BCR33DRAFT_719113</name>
</gene>
<dbReference type="Gene3D" id="1.10.630.10">
    <property type="entry name" value="Cytochrome P450"/>
    <property type="match status" value="1"/>
</dbReference>
<dbReference type="Proteomes" id="UP000193642">
    <property type="component" value="Unassembled WGS sequence"/>
</dbReference>
<sequence>MEAFSEVLREHSSNRTFFDLQECFFRFTFDSFMRIGFQVGVDAKTICSVSSTLPFMEAFDEIQKSTGRRVLTPL</sequence>
<dbReference type="GO" id="GO:0005506">
    <property type="term" value="F:iron ion binding"/>
    <property type="evidence" value="ECO:0007669"/>
    <property type="project" value="InterPro"/>
</dbReference>
<evidence type="ECO:0000313" key="1">
    <source>
        <dbReference type="EMBL" id="ORY41015.1"/>
    </source>
</evidence>
<reference evidence="1 2" key="1">
    <citation type="submission" date="2016-07" db="EMBL/GenBank/DDBJ databases">
        <title>Pervasive Adenine N6-methylation of Active Genes in Fungi.</title>
        <authorList>
            <consortium name="DOE Joint Genome Institute"/>
            <person name="Mondo S.J."/>
            <person name="Dannebaum R.O."/>
            <person name="Kuo R.C."/>
            <person name="Labutti K."/>
            <person name="Haridas S."/>
            <person name="Kuo A."/>
            <person name="Salamov A."/>
            <person name="Ahrendt S.R."/>
            <person name="Lipzen A."/>
            <person name="Sullivan W."/>
            <person name="Andreopoulos W.B."/>
            <person name="Clum A."/>
            <person name="Lindquist E."/>
            <person name="Daum C."/>
            <person name="Ramamoorthy G.K."/>
            <person name="Gryganskyi A."/>
            <person name="Culley D."/>
            <person name="Magnuson J.K."/>
            <person name="James T.Y."/>
            <person name="O'Malley M.A."/>
            <person name="Stajich J.E."/>
            <person name="Spatafora J.W."/>
            <person name="Visel A."/>
            <person name="Grigoriev I.V."/>
        </authorList>
    </citation>
    <scope>NUCLEOTIDE SEQUENCE [LARGE SCALE GENOMIC DNA]</scope>
    <source>
        <strain evidence="1 2">JEL800</strain>
    </source>
</reference>
<dbReference type="EMBL" id="MCGO01000033">
    <property type="protein sequence ID" value="ORY41015.1"/>
    <property type="molecule type" value="Genomic_DNA"/>
</dbReference>
<dbReference type="OrthoDB" id="1470350at2759"/>
<protein>
    <submittedName>
        <fullName evidence="1">Uncharacterized protein</fullName>
    </submittedName>
</protein>
<keyword evidence="2" id="KW-1185">Reference proteome</keyword>
<dbReference type="AlphaFoldDB" id="A0A1Y2C3Y3"/>